<sequence length="191" mass="19857">MGGEGGAGVGELGRRLSSLRRRAGLTISALAAAGGVSQGLVSQIERGAGNPSYTTLVKLADALGVPVGSFFGGGEGEREPAAVVRGRHRRRLTVSDEGLTYELLTPTMRGSLGMMRAEIPPGYSNAAAPYRHEGEEVMLLTQGTLQVTVGGREFVLEAGDSITYDASVPHHLRNTGDRPAVIVGAMSPPSF</sequence>
<proteinExistence type="predicted"/>
<dbReference type="InterPro" id="IPR050807">
    <property type="entry name" value="TransReg_Diox_bact_type"/>
</dbReference>
<dbReference type="InterPro" id="IPR014710">
    <property type="entry name" value="RmlC-like_jellyroll"/>
</dbReference>
<dbReference type="InterPro" id="IPR013096">
    <property type="entry name" value="Cupin_2"/>
</dbReference>
<gene>
    <name evidence="3" type="ORF">GCM10023082_12010</name>
</gene>
<evidence type="ECO:0000256" key="1">
    <source>
        <dbReference type="ARBA" id="ARBA00023125"/>
    </source>
</evidence>
<dbReference type="PANTHER" id="PTHR46797">
    <property type="entry name" value="HTH-TYPE TRANSCRIPTIONAL REGULATOR"/>
    <property type="match status" value="1"/>
</dbReference>
<dbReference type="Gene3D" id="2.60.120.10">
    <property type="entry name" value="Jelly Rolls"/>
    <property type="match status" value="1"/>
</dbReference>
<dbReference type="CDD" id="cd02209">
    <property type="entry name" value="cupin_XRE_C"/>
    <property type="match status" value="1"/>
</dbReference>
<dbReference type="InterPro" id="IPR010982">
    <property type="entry name" value="Lambda_DNA-bd_dom_sf"/>
</dbReference>
<keyword evidence="1" id="KW-0238">DNA-binding</keyword>
<dbReference type="SUPFAM" id="SSF51182">
    <property type="entry name" value="RmlC-like cupins"/>
    <property type="match status" value="1"/>
</dbReference>
<dbReference type="SUPFAM" id="SSF47413">
    <property type="entry name" value="lambda repressor-like DNA-binding domains"/>
    <property type="match status" value="1"/>
</dbReference>
<comment type="caution">
    <text evidence="3">The sequence shown here is derived from an EMBL/GenBank/DDBJ whole genome shotgun (WGS) entry which is preliminary data.</text>
</comment>
<dbReference type="Gene3D" id="1.10.260.40">
    <property type="entry name" value="lambda repressor-like DNA-binding domains"/>
    <property type="match status" value="1"/>
</dbReference>
<protein>
    <submittedName>
        <fullName evidence="3">XRE family transcriptional regulator</fullName>
    </submittedName>
</protein>
<name>A0ABP7EAX4_9ACTN</name>
<keyword evidence="4" id="KW-1185">Reference proteome</keyword>
<dbReference type="InterPro" id="IPR011051">
    <property type="entry name" value="RmlC_Cupin_sf"/>
</dbReference>
<evidence type="ECO:0000259" key="2">
    <source>
        <dbReference type="PROSITE" id="PS50943"/>
    </source>
</evidence>
<organism evidence="3 4">
    <name type="scientific">Streptomyces tremellae</name>
    <dbReference type="NCBI Taxonomy" id="1124239"/>
    <lineage>
        <taxon>Bacteria</taxon>
        <taxon>Bacillati</taxon>
        <taxon>Actinomycetota</taxon>
        <taxon>Actinomycetes</taxon>
        <taxon>Kitasatosporales</taxon>
        <taxon>Streptomycetaceae</taxon>
        <taxon>Streptomyces</taxon>
    </lineage>
</organism>
<dbReference type="EMBL" id="BAABEP010000004">
    <property type="protein sequence ID" value="GAA3715921.1"/>
    <property type="molecule type" value="Genomic_DNA"/>
</dbReference>
<dbReference type="SMART" id="SM00530">
    <property type="entry name" value="HTH_XRE"/>
    <property type="match status" value="1"/>
</dbReference>
<dbReference type="Pfam" id="PF13560">
    <property type="entry name" value="HTH_31"/>
    <property type="match status" value="1"/>
</dbReference>
<dbReference type="InterPro" id="IPR001387">
    <property type="entry name" value="Cro/C1-type_HTH"/>
</dbReference>
<dbReference type="PANTHER" id="PTHR46797:SF1">
    <property type="entry name" value="METHYLPHOSPHONATE SYNTHASE"/>
    <property type="match status" value="1"/>
</dbReference>
<feature type="domain" description="HTH cro/C1-type" evidence="2">
    <location>
        <begin position="16"/>
        <end position="70"/>
    </location>
</feature>
<dbReference type="PROSITE" id="PS50943">
    <property type="entry name" value="HTH_CROC1"/>
    <property type="match status" value="1"/>
</dbReference>
<evidence type="ECO:0000313" key="4">
    <source>
        <dbReference type="Proteomes" id="UP001499884"/>
    </source>
</evidence>
<accession>A0ABP7EAX4</accession>
<dbReference type="Proteomes" id="UP001499884">
    <property type="component" value="Unassembled WGS sequence"/>
</dbReference>
<reference evidence="4" key="1">
    <citation type="journal article" date="2019" name="Int. J. Syst. Evol. Microbiol.">
        <title>The Global Catalogue of Microorganisms (GCM) 10K type strain sequencing project: providing services to taxonomists for standard genome sequencing and annotation.</title>
        <authorList>
            <consortium name="The Broad Institute Genomics Platform"/>
            <consortium name="The Broad Institute Genome Sequencing Center for Infectious Disease"/>
            <person name="Wu L."/>
            <person name="Ma J."/>
        </authorList>
    </citation>
    <scope>NUCLEOTIDE SEQUENCE [LARGE SCALE GENOMIC DNA]</scope>
    <source>
        <strain evidence="4">JCM 30846</strain>
    </source>
</reference>
<dbReference type="Pfam" id="PF07883">
    <property type="entry name" value="Cupin_2"/>
    <property type="match status" value="1"/>
</dbReference>
<dbReference type="CDD" id="cd00093">
    <property type="entry name" value="HTH_XRE"/>
    <property type="match status" value="1"/>
</dbReference>
<evidence type="ECO:0000313" key="3">
    <source>
        <dbReference type="EMBL" id="GAA3715921.1"/>
    </source>
</evidence>